<name>A0A9K3KVC8_9STRA</name>
<reference evidence="1" key="1">
    <citation type="journal article" date="2021" name="Sci. Rep.">
        <title>Diploid genomic architecture of Nitzschia inconspicua, an elite biomass production diatom.</title>
        <authorList>
            <person name="Oliver A."/>
            <person name="Podell S."/>
            <person name="Pinowska A."/>
            <person name="Traller J.C."/>
            <person name="Smith S.R."/>
            <person name="McClure R."/>
            <person name="Beliaev A."/>
            <person name="Bohutskyi P."/>
            <person name="Hill E.A."/>
            <person name="Rabines A."/>
            <person name="Zheng H."/>
            <person name="Allen L.Z."/>
            <person name="Kuo A."/>
            <person name="Grigoriev I.V."/>
            <person name="Allen A.E."/>
            <person name="Hazlebeck D."/>
            <person name="Allen E.E."/>
        </authorList>
    </citation>
    <scope>NUCLEOTIDE SEQUENCE</scope>
    <source>
        <strain evidence="1">Hildebrandi</strain>
    </source>
</reference>
<gene>
    <name evidence="1" type="ORF">IV203_009677</name>
</gene>
<sequence>MASGFSFHSSTFIGSGRVRHSMLDAGMGNCDPSGRTSFYRSNWSKLRNWHFQTISSESAWLEDEDGVGSDSQFVGGGNCTRLWIFL</sequence>
<keyword evidence="2" id="KW-1185">Reference proteome</keyword>
<protein>
    <submittedName>
        <fullName evidence="1">Uncharacterized protein</fullName>
    </submittedName>
</protein>
<organism evidence="1 2">
    <name type="scientific">Nitzschia inconspicua</name>
    <dbReference type="NCBI Taxonomy" id="303405"/>
    <lineage>
        <taxon>Eukaryota</taxon>
        <taxon>Sar</taxon>
        <taxon>Stramenopiles</taxon>
        <taxon>Ochrophyta</taxon>
        <taxon>Bacillariophyta</taxon>
        <taxon>Bacillariophyceae</taxon>
        <taxon>Bacillariophycidae</taxon>
        <taxon>Bacillariales</taxon>
        <taxon>Bacillariaceae</taxon>
        <taxon>Nitzschia</taxon>
    </lineage>
</organism>
<reference evidence="1" key="2">
    <citation type="submission" date="2021-04" db="EMBL/GenBank/DDBJ databases">
        <authorList>
            <person name="Podell S."/>
        </authorList>
    </citation>
    <scope>NUCLEOTIDE SEQUENCE</scope>
    <source>
        <strain evidence="1">Hildebrandi</strain>
    </source>
</reference>
<proteinExistence type="predicted"/>
<accession>A0A9K3KVC8</accession>
<evidence type="ECO:0000313" key="1">
    <source>
        <dbReference type="EMBL" id="KAG7350317.1"/>
    </source>
</evidence>
<dbReference type="Proteomes" id="UP000693970">
    <property type="component" value="Unassembled WGS sequence"/>
</dbReference>
<dbReference type="AlphaFoldDB" id="A0A9K3KVC8"/>
<evidence type="ECO:0000313" key="2">
    <source>
        <dbReference type="Proteomes" id="UP000693970"/>
    </source>
</evidence>
<comment type="caution">
    <text evidence="1">The sequence shown here is derived from an EMBL/GenBank/DDBJ whole genome shotgun (WGS) entry which is preliminary data.</text>
</comment>
<dbReference type="EMBL" id="JAGRRH010000018">
    <property type="protein sequence ID" value="KAG7350317.1"/>
    <property type="molecule type" value="Genomic_DNA"/>
</dbReference>